<evidence type="ECO:0000256" key="3">
    <source>
        <dbReference type="ARBA" id="ARBA00022525"/>
    </source>
</evidence>
<evidence type="ECO:0000256" key="1">
    <source>
        <dbReference type="ARBA" id="ARBA00010746"/>
    </source>
</evidence>
<reference evidence="6" key="1">
    <citation type="journal article" date="2017" name="Cell">
        <title>Insights into land plant evolution garnered from the Marchantia polymorpha genome.</title>
        <authorList>
            <person name="Bowman J.L."/>
            <person name="Kohchi T."/>
            <person name="Yamato K.T."/>
            <person name="Jenkins J."/>
            <person name="Shu S."/>
            <person name="Ishizaki K."/>
            <person name="Yamaoka S."/>
            <person name="Nishihama R."/>
            <person name="Nakamura Y."/>
            <person name="Berger F."/>
            <person name="Adam C."/>
            <person name="Aki S.S."/>
            <person name="Althoff F."/>
            <person name="Araki T."/>
            <person name="Arteaga-Vazquez M.A."/>
            <person name="Balasubrmanian S."/>
            <person name="Barry K."/>
            <person name="Bauer D."/>
            <person name="Boehm C.R."/>
            <person name="Briginshaw L."/>
            <person name="Caballero-Perez J."/>
            <person name="Catarino B."/>
            <person name="Chen F."/>
            <person name="Chiyoda S."/>
            <person name="Chovatia M."/>
            <person name="Davies K.M."/>
            <person name="Delmans M."/>
            <person name="Demura T."/>
            <person name="Dierschke T."/>
            <person name="Dolan L."/>
            <person name="Dorantes-Acosta A.E."/>
            <person name="Eklund D.M."/>
            <person name="Florent S.N."/>
            <person name="Flores-Sandoval E."/>
            <person name="Fujiyama A."/>
            <person name="Fukuzawa H."/>
            <person name="Galik B."/>
            <person name="Grimanelli D."/>
            <person name="Grimwood J."/>
            <person name="Grossniklaus U."/>
            <person name="Hamada T."/>
            <person name="Haseloff J."/>
            <person name="Hetherington A.J."/>
            <person name="Higo A."/>
            <person name="Hirakawa Y."/>
            <person name="Hundley H.N."/>
            <person name="Ikeda Y."/>
            <person name="Inoue K."/>
            <person name="Inoue S.I."/>
            <person name="Ishida S."/>
            <person name="Jia Q."/>
            <person name="Kakita M."/>
            <person name="Kanazawa T."/>
            <person name="Kawai Y."/>
            <person name="Kawashima T."/>
            <person name="Kennedy M."/>
            <person name="Kinose K."/>
            <person name="Kinoshita T."/>
            <person name="Kohara Y."/>
            <person name="Koide E."/>
            <person name="Komatsu K."/>
            <person name="Kopischke S."/>
            <person name="Kubo M."/>
            <person name="Kyozuka J."/>
            <person name="Lagercrantz U."/>
            <person name="Lin S.S."/>
            <person name="Lindquist E."/>
            <person name="Lipzen A.M."/>
            <person name="Lu C.W."/>
            <person name="De Luna E."/>
            <person name="Martienssen R.A."/>
            <person name="Minamino N."/>
            <person name="Mizutani M."/>
            <person name="Mizutani M."/>
            <person name="Mochizuki N."/>
            <person name="Monte I."/>
            <person name="Mosher R."/>
            <person name="Nagasaki H."/>
            <person name="Nakagami H."/>
            <person name="Naramoto S."/>
            <person name="Nishitani K."/>
            <person name="Ohtani M."/>
            <person name="Okamoto T."/>
            <person name="Okumura M."/>
            <person name="Phillips J."/>
            <person name="Pollak B."/>
            <person name="Reinders A."/>
            <person name="Rovekamp M."/>
            <person name="Sano R."/>
            <person name="Sawa S."/>
            <person name="Schmid M.W."/>
            <person name="Shirakawa M."/>
            <person name="Solano R."/>
            <person name="Spunde A."/>
            <person name="Suetsugu N."/>
            <person name="Sugano S."/>
            <person name="Sugiyama A."/>
            <person name="Sun R."/>
            <person name="Suzuki Y."/>
            <person name="Takenaka M."/>
            <person name="Takezawa D."/>
            <person name="Tomogane H."/>
            <person name="Tsuzuki M."/>
            <person name="Ueda T."/>
            <person name="Umeda M."/>
            <person name="Ward J.M."/>
            <person name="Watanabe Y."/>
            <person name="Yazaki K."/>
            <person name="Yokoyama R."/>
            <person name="Yoshitake Y."/>
            <person name="Yotsui I."/>
            <person name="Zachgo S."/>
            <person name="Schmutz J."/>
        </authorList>
    </citation>
    <scope>NUCLEOTIDE SEQUENCE [LARGE SCALE GENOMIC DNA]</scope>
    <source>
        <strain evidence="6">Tak-1</strain>
    </source>
</reference>
<accession>A0A2R6WN70</accession>
<proteinExistence type="inferred from homology"/>
<dbReference type="GO" id="GO:0048046">
    <property type="term" value="C:apoplast"/>
    <property type="evidence" value="ECO:0007669"/>
    <property type="project" value="UniProtKB-SubCell"/>
</dbReference>
<keyword evidence="4" id="KW-0052">Apoplast</keyword>
<comment type="similarity">
    <text evidence="1 4">Belongs to the plant dirigent protein family.</text>
</comment>
<keyword evidence="4" id="KW-0732">Signal</keyword>
<comment type="function">
    <text evidence="4">Dirigent proteins impart stereoselectivity on the phenoxy radical-coupling reaction, yielding optically active lignans from two molecules of coniferyl alcohol in the biosynthesis of lignans, flavonolignans, and alkaloids and thus plays a central role in plant secondary metabolism.</text>
</comment>
<evidence type="ECO:0000313" key="6">
    <source>
        <dbReference type="Proteomes" id="UP000244005"/>
    </source>
</evidence>
<dbReference type="GO" id="GO:0009699">
    <property type="term" value="P:phenylpropanoid biosynthetic process"/>
    <property type="evidence" value="ECO:0007669"/>
    <property type="project" value="UniProtKB-ARBA"/>
</dbReference>
<protein>
    <recommendedName>
        <fullName evidence="4">Dirigent protein</fullName>
    </recommendedName>
</protein>
<dbReference type="Gene3D" id="2.40.480.10">
    <property type="entry name" value="Allene oxide cyclase-like"/>
    <property type="match status" value="1"/>
</dbReference>
<evidence type="ECO:0000256" key="4">
    <source>
        <dbReference type="RuleBase" id="RU363099"/>
    </source>
</evidence>
<dbReference type="InterPro" id="IPR044859">
    <property type="entry name" value="Allene_oxi_cyc_Dirigent"/>
</dbReference>
<feature type="signal peptide" evidence="4">
    <location>
        <begin position="1"/>
        <end position="24"/>
    </location>
</feature>
<feature type="chain" id="PRO_5015218216" description="Dirigent protein" evidence="4">
    <location>
        <begin position="25"/>
        <end position="175"/>
    </location>
</feature>
<dbReference type="OMA" id="FYISFTH"/>
<comment type="subunit">
    <text evidence="2 4">Homodimer.</text>
</comment>
<dbReference type="PANTHER" id="PTHR21495">
    <property type="entry name" value="NUCLEOPORIN-RELATED"/>
    <property type="match status" value="1"/>
</dbReference>
<dbReference type="Gramene" id="Mp2g22900.1">
    <property type="protein sequence ID" value="Mp2g22900.1.cds1"/>
    <property type="gene ID" value="Mp2g22900"/>
</dbReference>
<dbReference type="EMBL" id="KZ772744">
    <property type="protein sequence ID" value="PTQ35295.1"/>
    <property type="molecule type" value="Genomic_DNA"/>
</dbReference>
<comment type="subcellular location">
    <subcellularLocation>
        <location evidence="4">Secreted</location>
        <location evidence="4">Extracellular space</location>
        <location evidence="4">Apoplast</location>
    </subcellularLocation>
</comment>
<dbReference type="AlphaFoldDB" id="A0A2R6WN70"/>
<name>A0A2R6WN70_MARPO</name>
<keyword evidence="3 4" id="KW-0964">Secreted</keyword>
<organism evidence="5 6">
    <name type="scientific">Marchantia polymorpha</name>
    <name type="common">Common liverwort</name>
    <name type="synonym">Marchantia aquatica</name>
    <dbReference type="NCBI Taxonomy" id="3197"/>
    <lineage>
        <taxon>Eukaryota</taxon>
        <taxon>Viridiplantae</taxon>
        <taxon>Streptophyta</taxon>
        <taxon>Embryophyta</taxon>
        <taxon>Marchantiophyta</taxon>
        <taxon>Marchantiopsida</taxon>
        <taxon>Marchantiidae</taxon>
        <taxon>Marchantiales</taxon>
        <taxon>Marchantiaceae</taxon>
        <taxon>Marchantia</taxon>
    </lineage>
</organism>
<dbReference type="OrthoDB" id="1921494at2759"/>
<dbReference type="Proteomes" id="UP000244005">
    <property type="component" value="Unassembled WGS sequence"/>
</dbReference>
<evidence type="ECO:0000256" key="2">
    <source>
        <dbReference type="ARBA" id="ARBA00011738"/>
    </source>
</evidence>
<dbReference type="Pfam" id="PF03018">
    <property type="entry name" value="Dirigent"/>
    <property type="match status" value="1"/>
</dbReference>
<evidence type="ECO:0000313" key="5">
    <source>
        <dbReference type="EMBL" id="PTQ35295.1"/>
    </source>
</evidence>
<gene>
    <name evidence="5" type="ORF">MARPO_0072s0041</name>
</gene>
<sequence length="175" mass="18531">MGKLILCCSLLALIALTEIIPSRASILTLKRPRRLDYYLHDNLTLGNSTTVLVASTSATGGSAGFGDLRVFNSPLRATPDRNSTLIGAATGTLADTSFLEPNVFYISFTHLINMTSCVGTISAQGRVTPAAPTWQVSITGGTGSLVGARGYADVVAFSLTDPTDTVFRYTVYLSF</sequence>
<keyword evidence="6" id="KW-1185">Reference proteome</keyword>
<dbReference type="InterPro" id="IPR004265">
    <property type="entry name" value="Dirigent"/>
</dbReference>